<keyword evidence="3" id="KW-1185">Reference proteome</keyword>
<dbReference type="RefSeq" id="WP_140914542.1">
    <property type="nucleotide sequence ID" value="NZ_VHHP01000001.1"/>
</dbReference>
<dbReference type="PANTHER" id="PTHR33361:SF2">
    <property type="entry name" value="DUF885 DOMAIN-CONTAINING PROTEIN"/>
    <property type="match status" value="1"/>
</dbReference>
<feature type="coiled-coil region" evidence="1">
    <location>
        <begin position="52"/>
        <end position="137"/>
    </location>
</feature>
<reference evidence="2" key="1">
    <citation type="submission" date="2019-06" db="EMBL/GenBank/DDBJ databases">
        <title>Mycoplasma neophronis type strain whole genome sequence.</title>
        <authorList>
            <person name="Spergser J."/>
        </authorList>
    </citation>
    <scope>NUCLEOTIDE SEQUENCE [LARGE SCALE GENOMIC DNA]</scope>
    <source>
        <strain evidence="2">DSM 24097</strain>
    </source>
</reference>
<sequence length="948" mass="106594">MTKKSKIILGASLAGAAVIAAGIPLFAWGVQTAEINRQKKSTAYEALSKFSNGSLEENNNNLQTSLKDLNTKHKALVSAEKTLTSAESELSSAQGEEAINAAQEKVNAAQSAFALARQNYKEEKTKADLLFKQTEENLDKAGEIVSYDFGKENISLGSGDKKQDYKMKDIAAKYILAVKKYADLKKGYELSNVNWNFPQEKDVNKILEFYSKFISRLEIINDSNLNTITKAWAAGVKFDWEIMMNNYSSGGRYTVNWYAWNPGSAYPMNSFYRTVSRVPESEALNILDTLKEAVENKITLSKVVVKNNVNVFLRVKYNKELLDFYKDPSLKQISVADLIAKNQNPKQANLNKLYSWYATEYYKAADHGEGEDLKELVLYKDNKFNEVENSIELIIDNNSVYLYGLGLTQKDLEAKNVGIVGIQGNDKTTNGKKLYDAILKMSTTTNDTPNEVYQSGYKTSKTAANNMKLVAEKVAELIAGESGAWSPTIRYDADGVGSDPVQNIVVNIRDDEGNVDLTEFNKWLNQEQFFFGREGSSFYTESRMKELDSDPGLAKSREYLENLGYGFLKTSQTKYGDITQQQFYYGALEAFKGYLQFKSTTEQEGFKYFAKQVPTYGIDTYEYDERTEAGVGAYNGSTANFQFNADPYYSLPKWSVTSFANHESVMGHHNQIYYANKFLAKFNDENLGNIFDYTSYVEGWALFMEWFAIEAGYYGTPDYNNKDNDYYAMPVDFSYAKGITNFFTKEAAENPDNITDAMIKQIKDLHGGVYWTLVDSINRSSSDKEHAQKAVKLANMLQYFGALNEAQLRNMRRAVDTAFHGTGIEGQEDLPAGASIKDVRDFMKANSALGIGDITADSKRYLNLPGQATSYNAGKENMLALYDKVRKALKLSREEFINKVHGFSIEGENFEAKEHGYVQELLQYILMNGALPLGALDDVVNLGYNLKK</sequence>
<evidence type="ECO:0000313" key="3">
    <source>
        <dbReference type="Proteomes" id="UP000316851"/>
    </source>
</evidence>
<dbReference type="Proteomes" id="UP000316851">
    <property type="component" value="Unassembled WGS sequence"/>
</dbReference>
<accession>A0ABY2Z193</accession>
<keyword evidence="1" id="KW-0175">Coiled coil</keyword>
<protein>
    <submittedName>
        <fullName evidence="2">DUF885 family protein</fullName>
    </submittedName>
</protein>
<dbReference type="EMBL" id="VHHP01000001">
    <property type="protein sequence ID" value="TPR54689.1"/>
    <property type="molecule type" value="Genomic_DNA"/>
</dbReference>
<proteinExistence type="predicted"/>
<organism evidence="2 3">
    <name type="scientific">Metamycoplasma neophronis</name>
    <dbReference type="NCBI Taxonomy" id="872983"/>
    <lineage>
        <taxon>Bacteria</taxon>
        <taxon>Bacillati</taxon>
        <taxon>Mycoplasmatota</taxon>
        <taxon>Mycoplasmoidales</taxon>
        <taxon>Metamycoplasmataceae</taxon>
        <taxon>Metamycoplasma</taxon>
    </lineage>
</organism>
<evidence type="ECO:0000313" key="2">
    <source>
        <dbReference type="EMBL" id="TPR54689.1"/>
    </source>
</evidence>
<gene>
    <name evidence="2" type="ORF">FJR74_00250</name>
</gene>
<comment type="caution">
    <text evidence="2">The sequence shown here is derived from an EMBL/GenBank/DDBJ whole genome shotgun (WGS) entry which is preliminary data.</text>
</comment>
<dbReference type="InterPro" id="IPR010281">
    <property type="entry name" value="DUF885"/>
</dbReference>
<name>A0ABY2Z193_9BACT</name>
<evidence type="ECO:0000256" key="1">
    <source>
        <dbReference type="SAM" id="Coils"/>
    </source>
</evidence>
<dbReference type="Pfam" id="PF05960">
    <property type="entry name" value="DUF885"/>
    <property type="match status" value="2"/>
</dbReference>
<dbReference type="PANTHER" id="PTHR33361">
    <property type="entry name" value="GLR0591 PROTEIN"/>
    <property type="match status" value="1"/>
</dbReference>